<evidence type="ECO:0000256" key="1">
    <source>
        <dbReference type="SAM" id="SignalP"/>
    </source>
</evidence>
<organism evidence="2 3">
    <name type="scientific">Alkalimonas collagenimarina</name>
    <dbReference type="NCBI Taxonomy" id="400390"/>
    <lineage>
        <taxon>Bacteria</taxon>
        <taxon>Pseudomonadati</taxon>
        <taxon>Pseudomonadota</taxon>
        <taxon>Gammaproteobacteria</taxon>
        <taxon>Alkalimonas</taxon>
    </lineage>
</organism>
<keyword evidence="1" id="KW-0732">Signal</keyword>
<dbReference type="SUPFAM" id="SSF56935">
    <property type="entry name" value="Porins"/>
    <property type="match status" value="1"/>
</dbReference>
<sequence length="262" mass="29353">MMKRTLLASLMSFASVAVLANDYQHETSLDFSWGDVLTSDLQSWDLSHRFYLTPVEFNSIAPLAEAAFIGRNSSVYGLYNRGTLKTDGFKDSFSAWGLGGEYMADSHNFYASLDYFSVNGSSAKSALSQLGYFFQADWLITFDAEHLRSDQQGSATQFGLSTKKLMRLPTGDHLNIEASYMDLKGTSRNRYSLGGDYYFGKTMSVGLLYDWTSKNGFSTDSDAFTIRGQWYPMAQLALRAQVTFDQLETGEDLYTVGASYRF</sequence>
<proteinExistence type="predicted"/>
<dbReference type="RefSeq" id="WP_305894982.1">
    <property type="nucleotide sequence ID" value="NZ_JAUZVZ010000031.1"/>
</dbReference>
<comment type="caution">
    <text evidence="2">The sequence shown here is derived from an EMBL/GenBank/DDBJ whole genome shotgun (WGS) entry which is preliminary data.</text>
</comment>
<dbReference type="Pfam" id="PF16956">
    <property type="entry name" value="Porin_7"/>
    <property type="match status" value="2"/>
</dbReference>
<dbReference type="Gene3D" id="2.40.160.10">
    <property type="entry name" value="Porin"/>
    <property type="match status" value="1"/>
</dbReference>
<feature type="chain" id="PRO_5046038245" evidence="1">
    <location>
        <begin position="21"/>
        <end position="262"/>
    </location>
</feature>
<dbReference type="InterPro" id="IPR031593">
    <property type="entry name" value="Porin_7"/>
</dbReference>
<feature type="signal peptide" evidence="1">
    <location>
        <begin position="1"/>
        <end position="20"/>
    </location>
</feature>
<evidence type="ECO:0000313" key="2">
    <source>
        <dbReference type="EMBL" id="MDP4537733.1"/>
    </source>
</evidence>
<accession>A0ABT9H358</accession>
<name>A0ABT9H358_9GAMM</name>
<gene>
    <name evidence="2" type="ORF">Q3O60_16225</name>
</gene>
<reference evidence="2 3" key="1">
    <citation type="submission" date="2023-08" db="EMBL/GenBank/DDBJ databases">
        <authorList>
            <person name="Joshi A."/>
            <person name="Thite S."/>
        </authorList>
    </citation>
    <scope>NUCLEOTIDE SEQUENCE [LARGE SCALE GENOMIC DNA]</scope>
    <source>
        <strain evidence="2 3">AC40</strain>
    </source>
</reference>
<protein>
    <submittedName>
        <fullName evidence="2">Porin</fullName>
    </submittedName>
</protein>
<dbReference type="EMBL" id="JAUZVZ010000031">
    <property type="protein sequence ID" value="MDP4537733.1"/>
    <property type="molecule type" value="Genomic_DNA"/>
</dbReference>
<dbReference type="Proteomes" id="UP001231616">
    <property type="component" value="Unassembled WGS sequence"/>
</dbReference>
<evidence type="ECO:0000313" key="3">
    <source>
        <dbReference type="Proteomes" id="UP001231616"/>
    </source>
</evidence>
<keyword evidence="3" id="KW-1185">Reference proteome</keyword>
<dbReference type="InterPro" id="IPR023614">
    <property type="entry name" value="Porin_dom_sf"/>
</dbReference>